<comment type="function">
    <text evidence="5">Cell division factor that enhances FtsZ-ring assembly. Directly interacts with FtsZ and promotes bundling of FtsZ protofilaments, with a reduction in FtsZ GTPase activity.</text>
</comment>
<keyword evidence="1 5" id="KW-0963">Cytoplasm</keyword>
<dbReference type="Gene3D" id="1.10.3900.10">
    <property type="entry name" value="YacF-like"/>
    <property type="match status" value="1"/>
</dbReference>
<dbReference type="PANTHER" id="PTHR39455">
    <property type="entry name" value="CELL DIVISION PROTEIN ZAPD"/>
    <property type="match status" value="1"/>
</dbReference>
<dbReference type="EMBL" id="CCCS020000002">
    <property type="protein sequence ID" value="CDQ08695.1"/>
    <property type="molecule type" value="Genomic_DNA"/>
</dbReference>
<reference evidence="9 11" key="4">
    <citation type="submission" date="2017-03" db="EMBL/GenBank/DDBJ databases">
        <authorList>
            <person name="Regsiter A."/>
            <person name="William W."/>
        </authorList>
    </citation>
    <scope>NUCLEOTIDE SEQUENCE [LARGE SCALE GENOMIC DNA]</scope>
    <source>
        <strain evidence="9">PRJEB5721</strain>
    </source>
</reference>
<keyword evidence="2 5" id="KW-0132">Cell division</keyword>
<dbReference type="Pfam" id="PF07072">
    <property type="entry name" value="ZapD"/>
    <property type="match status" value="1"/>
</dbReference>
<dbReference type="InterPro" id="IPR036268">
    <property type="entry name" value="ZapD_sf"/>
</dbReference>
<evidence type="ECO:0000256" key="2">
    <source>
        <dbReference type="ARBA" id="ARBA00022618"/>
    </source>
</evidence>
<dbReference type="EMBL" id="LT841305">
    <property type="protein sequence ID" value="SMH66899.1"/>
    <property type="molecule type" value="Genomic_DNA"/>
</dbReference>
<dbReference type="GO" id="GO:0032153">
    <property type="term" value="C:cell division site"/>
    <property type="evidence" value="ECO:0007669"/>
    <property type="project" value="TreeGrafter"/>
</dbReference>
<dbReference type="GO" id="GO:0005737">
    <property type="term" value="C:cytoplasm"/>
    <property type="evidence" value="ECO:0007669"/>
    <property type="project" value="UniProtKB-SubCell"/>
</dbReference>
<dbReference type="RefSeq" id="WP_035190778.1">
    <property type="nucleotide sequence ID" value="NZ_CCCS020000002.1"/>
</dbReference>
<evidence type="ECO:0000256" key="3">
    <source>
        <dbReference type="ARBA" id="ARBA00023210"/>
    </source>
</evidence>
<evidence type="ECO:0000313" key="10">
    <source>
        <dbReference type="Proteomes" id="UP000093129"/>
    </source>
</evidence>
<dbReference type="EMBL" id="CP059488">
    <property type="protein sequence ID" value="QQD72528.1"/>
    <property type="molecule type" value="Genomic_DNA"/>
</dbReference>
<evidence type="ECO:0000313" key="9">
    <source>
        <dbReference type="EMBL" id="SMH66899.1"/>
    </source>
</evidence>
<comment type="subunit">
    <text evidence="5">Interacts with FtsZ.</text>
</comment>
<name>A0A060UJK7_9PROT</name>
<dbReference type="HAMAP" id="MF_01092">
    <property type="entry name" value="ZapD"/>
    <property type="match status" value="1"/>
</dbReference>
<keyword evidence="4 5" id="KW-0131">Cell cycle</keyword>
<organism evidence="6">
    <name type="scientific">Acidithiobacillus ferrivorans</name>
    <dbReference type="NCBI Taxonomy" id="160808"/>
    <lineage>
        <taxon>Bacteria</taxon>
        <taxon>Pseudomonadati</taxon>
        <taxon>Pseudomonadota</taxon>
        <taxon>Acidithiobacillia</taxon>
        <taxon>Acidithiobacillales</taxon>
        <taxon>Acidithiobacillaceae</taxon>
        <taxon>Acidithiobacillus</taxon>
    </lineage>
</organism>
<dbReference type="PANTHER" id="PTHR39455:SF1">
    <property type="entry name" value="CELL DIVISION PROTEIN ZAPD"/>
    <property type="match status" value="1"/>
</dbReference>
<reference evidence="7 10" key="3">
    <citation type="submission" date="2016-07" db="EMBL/GenBank/DDBJ databases">
        <title>Draft genome of a psychrotolerant acidophile Acidithiobacillus ferrivorans strain YL15.</title>
        <authorList>
            <person name="Peng T."/>
            <person name="Ma L."/>
            <person name="Nan M."/>
            <person name="An N."/>
            <person name="Wang M."/>
            <person name="Qiu G."/>
            <person name="Zeng W."/>
        </authorList>
    </citation>
    <scope>NUCLEOTIDE SEQUENCE [LARGE SCALE GENOMIC DNA]</scope>
    <source>
        <strain evidence="7 10">YL15</strain>
    </source>
</reference>
<evidence type="ECO:0000256" key="1">
    <source>
        <dbReference type="ARBA" id="ARBA00022490"/>
    </source>
</evidence>
<evidence type="ECO:0000256" key="5">
    <source>
        <dbReference type="HAMAP-Rule" id="MF_01092"/>
    </source>
</evidence>
<gene>
    <name evidence="5 8" type="primary">zapD</name>
    <name evidence="6" type="ORF">AFERRI_100130</name>
    <name evidence="9" type="ORF">AFERRI_50100</name>
    <name evidence="7" type="ORF">BBC27_02395</name>
    <name evidence="8" type="ORF">H2515_14290</name>
</gene>
<dbReference type="Proteomes" id="UP000093129">
    <property type="component" value="Unassembled WGS sequence"/>
</dbReference>
<dbReference type="Proteomes" id="UP000193925">
    <property type="component" value="Chromosome AFERRI"/>
</dbReference>
<comment type="subcellular location">
    <subcellularLocation>
        <location evidence="5">Cytoplasm</location>
    </subcellularLocation>
    <text evidence="5">Localizes to mid-cell in an FtsZ-dependent manner.</text>
</comment>
<evidence type="ECO:0000313" key="11">
    <source>
        <dbReference type="Proteomes" id="UP000193925"/>
    </source>
</evidence>
<evidence type="ECO:0000313" key="12">
    <source>
        <dbReference type="Proteomes" id="UP000595420"/>
    </source>
</evidence>
<evidence type="ECO:0000313" key="8">
    <source>
        <dbReference type="EMBL" id="QQD72528.1"/>
    </source>
</evidence>
<dbReference type="InterPro" id="IPR009777">
    <property type="entry name" value="ZapD"/>
</dbReference>
<dbReference type="SUPFAM" id="SSF160950">
    <property type="entry name" value="YacF-like"/>
    <property type="match status" value="1"/>
</dbReference>
<dbReference type="GO" id="GO:0043093">
    <property type="term" value="P:FtsZ-dependent cytokinesis"/>
    <property type="evidence" value="ECO:0007669"/>
    <property type="project" value="UniProtKB-UniRule"/>
</dbReference>
<reference evidence="6" key="2">
    <citation type="submission" date="2014-07" db="EMBL/GenBank/DDBJ databases">
        <title>Initial genome analysis of the psychrotolerant acidophile Acidithiobacillus ferrivorans CF27: insights into iron and sulfur oxidation pathways and into biofilm formation.</title>
        <authorList>
            <person name="Talla E."/>
            <person name="Hedrich S."/>
            <person name="Mangenot S."/>
            <person name="Ji B."/>
            <person name="Johnson D.B."/>
            <person name="Barbe V."/>
            <person name="Bonnefoy V."/>
        </authorList>
    </citation>
    <scope>NUCLEOTIDE SEQUENCE [LARGE SCALE GENOMIC DNA]</scope>
    <source>
        <strain evidence="6">CF27</strain>
    </source>
</reference>
<evidence type="ECO:0000313" key="7">
    <source>
        <dbReference type="EMBL" id="OCB01709.1"/>
    </source>
</evidence>
<comment type="similarity">
    <text evidence="5">Belongs to the ZapD family.</text>
</comment>
<dbReference type="InterPro" id="IPR027462">
    <property type="entry name" value="ZapD_C"/>
</dbReference>
<dbReference type="EMBL" id="MASQ01000128">
    <property type="protein sequence ID" value="OCB01709.1"/>
    <property type="molecule type" value="Genomic_DNA"/>
</dbReference>
<accession>A0A060UJK7</accession>
<keyword evidence="11" id="KW-1185">Reference proteome</keyword>
<evidence type="ECO:0000256" key="4">
    <source>
        <dbReference type="ARBA" id="ARBA00023306"/>
    </source>
</evidence>
<evidence type="ECO:0000313" key="6">
    <source>
        <dbReference type="EMBL" id="CDQ08695.1"/>
    </source>
</evidence>
<dbReference type="AlphaFoldDB" id="A0A060UJK7"/>
<dbReference type="GO" id="GO:0000917">
    <property type="term" value="P:division septum assembly"/>
    <property type="evidence" value="ECO:0007669"/>
    <property type="project" value="UniProtKB-KW"/>
</dbReference>
<reference evidence="6" key="1">
    <citation type="submission" date="2014-03" db="EMBL/GenBank/DDBJ databases">
        <authorList>
            <person name="Genoscope - CEA"/>
        </authorList>
    </citation>
    <scope>NUCLEOTIDE SEQUENCE [LARGE SCALE GENOMIC DNA]</scope>
    <source>
        <strain evidence="6">CF27</strain>
    </source>
</reference>
<proteinExistence type="inferred from homology"/>
<dbReference type="Proteomes" id="UP000595420">
    <property type="component" value="Chromosome"/>
</dbReference>
<reference evidence="8 12" key="5">
    <citation type="submission" date="2020-07" db="EMBL/GenBank/DDBJ databases">
        <title>Complete genome sequence analysis of Acidithiobacillus ferrivorans XJFY6S-08 reveals extreme environmental adaptation to alpine acid mine drainage.</title>
        <authorList>
            <person name="Yan L."/>
            <person name="Ni Y."/>
        </authorList>
    </citation>
    <scope>NUCLEOTIDE SEQUENCE [LARGE SCALE GENOMIC DNA]</scope>
    <source>
        <strain evidence="8 12">XJFY6S-08</strain>
    </source>
</reference>
<sequence length="250" mass="28612">MAVYEHPLHERARLLLRLESVFAQVQQEVADTTGLRDALRPFNELLDFCSRPELRLDIILELERLGQSLAVWAQNPEIDEIPLRAWQFRIDQQLKVLREHREPFGQLLRHQEIIQLARGRLGVAGGLADCDLPILAFWNQQAPARLHGLLNNWQNSLRILQNSTDLILALLRDSCTWLTVEAPEGRYGAPLDPRRPPSLICLELTDQADYYPKISGGIHRFHIQLLQWLDQGTARAVESTVKFKLGLSAL</sequence>
<dbReference type="Gene3D" id="2.60.440.10">
    <property type="entry name" value="YacF-like domains"/>
    <property type="match status" value="1"/>
</dbReference>
<keyword evidence="3 5" id="KW-0717">Septation</keyword>
<protein>
    <recommendedName>
        <fullName evidence="5">Cell division protein ZapD</fullName>
    </recommendedName>
    <alternativeName>
        <fullName evidence="5">Z ring-associated protein D</fullName>
    </alternativeName>
</protein>